<dbReference type="Pfam" id="PF00171">
    <property type="entry name" value="Aldedh"/>
    <property type="match status" value="1"/>
</dbReference>
<feature type="non-terminal residue" evidence="4">
    <location>
        <position position="153"/>
    </location>
</feature>
<evidence type="ECO:0000256" key="1">
    <source>
        <dbReference type="ARBA" id="ARBA00009986"/>
    </source>
</evidence>
<proteinExistence type="inferred from homology"/>
<dbReference type="EMBL" id="UINC01032745">
    <property type="protein sequence ID" value="SVB20910.1"/>
    <property type="molecule type" value="Genomic_DNA"/>
</dbReference>
<evidence type="ECO:0000259" key="3">
    <source>
        <dbReference type="Pfam" id="PF00171"/>
    </source>
</evidence>
<dbReference type="InterPro" id="IPR016161">
    <property type="entry name" value="Ald_DH/histidinol_DH"/>
</dbReference>
<gene>
    <name evidence="4" type="ORF">METZ01_LOCUS173764</name>
</gene>
<dbReference type="InterPro" id="IPR051020">
    <property type="entry name" value="ALDH-related_metabolic_enz"/>
</dbReference>
<comment type="similarity">
    <text evidence="1">Belongs to the aldehyde dehydrogenase family.</text>
</comment>
<protein>
    <recommendedName>
        <fullName evidence="3">Aldehyde dehydrogenase domain-containing protein</fullName>
    </recommendedName>
</protein>
<feature type="domain" description="Aldehyde dehydrogenase" evidence="3">
    <location>
        <begin position="9"/>
        <end position="153"/>
    </location>
</feature>
<dbReference type="InterPro" id="IPR016162">
    <property type="entry name" value="Ald_DH_N"/>
</dbReference>
<dbReference type="PANTHER" id="PTHR42991">
    <property type="entry name" value="ALDEHYDE DEHYDROGENASE"/>
    <property type="match status" value="1"/>
</dbReference>
<dbReference type="SUPFAM" id="SSF53720">
    <property type="entry name" value="ALDH-like"/>
    <property type="match status" value="1"/>
</dbReference>
<dbReference type="Gene3D" id="3.40.605.10">
    <property type="entry name" value="Aldehyde Dehydrogenase, Chain A, domain 1"/>
    <property type="match status" value="1"/>
</dbReference>
<dbReference type="PANTHER" id="PTHR42991:SF1">
    <property type="entry name" value="ALDEHYDE DEHYDROGENASE"/>
    <property type="match status" value="1"/>
</dbReference>
<evidence type="ECO:0000256" key="2">
    <source>
        <dbReference type="ARBA" id="ARBA00023002"/>
    </source>
</evidence>
<name>A0A382C4D4_9ZZZZ</name>
<dbReference type="AlphaFoldDB" id="A0A382C4D4"/>
<dbReference type="InterPro" id="IPR015590">
    <property type="entry name" value="Aldehyde_DH_dom"/>
</dbReference>
<reference evidence="4" key="1">
    <citation type="submission" date="2018-05" db="EMBL/GenBank/DDBJ databases">
        <authorList>
            <person name="Lanie J.A."/>
            <person name="Ng W.-L."/>
            <person name="Kazmierczak K.M."/>
            <person name="Andrzejewski T.M."/>
            <person name="Davidsen T.M."/>
            <person name="Wayne K.J."/>
            <person name="Tettelin H."/>
            <person name="Glass J.I."/>
            <person name="Rusch D."/>
            <person name="Podicherti R."/>
            <person name="Tsui H.-C.T."/>
            <person name="Winkler M.E."/>
        </authorList>
    </citation>
    <scope>NUCLEOTIDE SEQUENCE</scope>
</reference>
<evidence type="ECO:0000313" key="4">
    <source>
        <dbReference type="EMBL" id="SVB20910.1"/>
    </source>
</evidence>
<accession>A0A382C4D4</accession>
<dbReference type="GO" id="GO:0008911">
    <property type="term" value="F:lactaldehyde dehydrogenase (NAD+) activity"/>
    <property type="evidence" value="ECO:0007669"/>
    <property type="project" value="TreeGrafter"/>
</dbReference>
<keyword evidence="2" id="KW-0560">Oxidoreductase</keyword>
<sequence length="153" mass="16618">MKMFMNGDWMARDERIDVVNPFNGEAFDTVPEATADDVTVAVDGLMEGAKVMREMPALQRCEILRKAATLLFEKEDEIGRIISTEEGKILPEGKLEVTRAAETIDVSADEARRLTGEVLPLDAAPGGVGKVGFTLRVPVGIVAAITPFNFPLN</sequence>
<organism evidence="4">
    <name type="scientific">marine metagenome</name>
    <dbReference type="NCBI Taxonomy" id="408172"/>
    <lineage>
        <taxon>unclassified sequences</taxon>
        <taxon>metagenomes</taxon>
        <taxon>ecological metagenomes</taxon>
    </lineage>
</organism>